<dbReference type="Gene3D" id="3.40.1440.10">
    <property type="entry name" value="GIY-YIG endonuclease"/>
    <property type="match status" value="1"/>
</dbReference>
<dbReference type="PROSITE" id="PS50164">
    <property type="entry name" value="GIY_YIG"/>
    <property type="match status" value="1"/>
</dbReference>
<dbReference type="SUPFAM" id="SSF82771">
    <property type="entry name" value="GIY-YIG endonuclease"/>
    <property type="match status" value="1"/>
</dbReference>
<sequence length="88" mass="10504">MYYVYLKKSVIKKFIYIGYTSDLQNRFKEHGQGQVKSTKAYKPFELVYYEAHKDKTTALKREYELKNNSQQKEILLERLFSTKNGPVV</sequence>
<evidence type="ECO:0000256" key="1">
    <source>
        <dbReference type="ARBA" id="ARBA00007435"/>
    </source>
</evidence>
<accession>A0A2H0WYD9</accession>
<protein>
    <recommendedName>
        <fullName evidence="2">GIY-YIG domain-containing protein</fullName>
    </recommendedName>
</protein>
<dbReference type="Pfam" id="PF01541">
    <property type="entry name" value="GIY-YIG"/>
    <property type="match status" value="1"/>
</dbReference>
<dbReference type="InterPro" id="IPR000305">
    <property type="entry name" value="GIY-YIG_endonuc"/>
</dbReference>
<dbReference type="PANTHER" id="PTHR34477">
    <property type="entry name" value="UPF0213 PROTEIN YHBQ"/>
    <property type="match status" value="1"/>
</dbReference>
<reference evidence="4" key="1">
    <citation type="submission" date="2017-09" db="EMBL/GenBank/DDBJ databases">
        <title>Depth-based differentiation of microbial function through sediment-hosted aquifers and enrichment of novel symbionts in the deep terrestrial subsurface.</title>
        <authorList>
            <person name="Probst A.J."/>
            <person name="Ladd B."/>
            <person name="Jarett J.K."/>
            <person name="Geller-Mcgrath D.E."/>
            <person name="Sieber C.M.K."/>
            <person name="Emerson J.B."/>
            <person name="Anantharaman K."/>
            <person name="Thomas B.C."/>
            <person name="Malmstrom R."/>
            <person name="Stieglmeier M."/>
            <person name="Klingl A."/>
            <person name="Woyke T."/>
            <person name="Ryan C.M."/>
            <person name="Banfield J.F."/>
        </authorList>
    </citation>
    <scope>NUCLEOTIDE SEQUENCE [LARGE SCALE GENOMIC DNA]</scope>
</reference>
<dbReference type="InterPro" id="IPR035901">
    <property type="entry name" value="GIY-YIG_endonuc_sf"/>
</dbReference>
<dbReference type="EMBL" id="PEZF01000036">
    <property type="protein sequence ID" value="PIS16958.1"/>
    <property type="molecule type" value="Genomic_DNA"/>
</dbReference>
<dbReference type="CDD" id="cd10449">
    <property type="entry name" value="GIY-YIG_SLX1_like"/>
    <property type="match status" value="1"/>
</dbReference>
<gene>
    <name evidence="3" type="ORF">COT61_01100</name>
</gene>
<evidence type="ECO:0000259" key="2">
    <source>
        <dbReference type="PROSITE" id="PS50164"/>
    </source>
</evidence>
<dbReference type="InterPro" id="IPR050190">
    <property type="entry name" value="UPF0213_domain"/>
</dbReference>
<dbReference type="AlphaFoldDB" id="A0A2H0WYD9"/>
<name>A0A2H0WYD9_9BACT</name>
<feature type="domain" description="GIY-YIG" evidence="2">
    <location>
        <begin position="1"/>
        <end position="75"/>
    </location>
</feature>
<organism evidence="3 4">
    <name type="scientific">Candidatus Portnoybacteria bacterium CG09_land_8_20_14_0_10_44_13</name>
    <dbReference type="NCBI Taxonomy" id="1974811"/>
    <lineage>
        <taxon>Bacteria</taxon>
        <taxon>Candidatus Portnoyibacteriota</taxon>
    </lineage>
</organism>
<dbReference type="PANTHER" id="PTHR34477:SF1">
    <property type="entry name" value="UPF0213 PROTEIN YHBQ"/>
    <property type="match status" value="1"/>
</dbReference>
<proteinExistence type="inferred from homology"/>
<comment type="similarity">
    <text evidence="1">Belongs to the UPF0213 family.</text>
</comment>
<comment type="caution">
    <text evidence="3">The sequence shown here is derived from an EMBL/GenBank/DDBJ whole genome shotgun (WGS) entry which is preliminary data.</text>
</comment>
<dbReference type="Proteomes" id="UP000229080">
    <property type="component" value="Unassembled WGS sequence"/>
</dbReference>
<evidence type="ECO:0000313" key="3">
    <source>
        <dbReference type="EMBL" id="PIS16958.1"/>
    </source>
</evidence>
<evidence type="ECO:0000313" key="4">
    <source>
        <dbReference type="Proteomes" id="UP000229080"/>
    </source>
</evidence>